<evidence type="ECO:0000256" key="1">
    <source>
        <dbReference type="ARBA" id="ARBA00023054"/>
    </source>
</evidence>
<evidence type="ECO:0000256" key="2">
    <source>
        <dbReference type="ARBA" id="ARBA00038006"/>
    </source>
</evidence>
<evidence type="ECO:0000313" key="5">
    <source>
        <dbReference type="Proteomes" id="UP001630127"/>
    </source>
</evidence>
<comment type="caution">
    <text evidence="4">The sequence shown here is derived from an EMBL/GenBank/DDBJ whole genome shotgun (WGS) entry which is preliminary data.</text>
</comment>
<sequence length="378" mass="42463">MEARMKLHKIGGGGGGGEVGGAIIVAPSPNHSRRGSSGRPSWLLFTIADLDERMKMLTINVSEDDNADSFAKRAEDYYQRRPQLLVLLQDLYNAYLSLADRYCQALAKNPHHRRYSSPISPFHFNENDQFDEEDSGDVIDSDDAASSLSYQTPFLPPAAVLDADMIVADLVMKSVDYEIILNELSIVERRSGNFSRKVELQKSLLEVLESERLILLNENAGLAYRVNALLEENKGLASESLIMKRKASDLARCVLKTREDHRVCLLSRKIQDLQGQIYGLEKRNKEYYDQLVKHEEKKSKAKVAKSKSSAEVNLEDCFHVHEDVACFGTSSSTLANMKKGCLPTNGSIGRGKRALKLWDRVKKFDIFQCVPHVNSTYC</sequence>
<evidence type="ECO:0000313" key="4">
    <source>
        <dbReference type="EMBL" id="KAL3512431.1"/>
    </source>
</evidence>
<dbReference type="Pfam" id="PF07765">
    <property type="entry name" value="KIP1"/>
    <property type="match status" value="1"/>
</dbReference>
<accession>A0ABD2YZH3</accession>
<dbReference type="PROSITE" id="PS51774">
    <property type="entry name" value="NAB"/>
    <property type="match status" value="1"/>
</dbReference>
<dbReference type="Proteomes" id="UP001630127">
    <property type="component" value="Unassembled WGS sequence"/>
</dbReference>
<dbReference type="PANTHER" id="PTHR32258">
    <property type="entry name" value="PROTEIN NETWORKED 4A"/>
    <property type="match status" value="1"/>
</dbReference>
<proteinExistence type="inferred from homology"/>
<feature type="domain" description="NAB" evidence="3">
    <location>
        <begin position="24"/>
        <end position="109"/>
    </location>
</feature>
<organism evidence="4 5">
    <name type="scientific">Cinchona calisaya</name>
    <dbReference type="NCBI Taxonomy" id="153742"/>
    <lineage>
        <taxon>Eukaryota</taxon>
        <taxon>Viridiplantae</taxon>
        <taxon>Streptophyta</taxon>
        <taxon>Embryophyta</taxon>
        <taxon>Tracheophyta</taxon>
        <taxon>Spermatophyta</taxon>
        <taxon>Magnoliopsida</taxon>
        <taxon>eudicotyledons</taxon>
        <taxon>Gunneridae</taxon>
        <taxon>Pentapetalae</taxon>
        <taxon>asterids</taxon>
        <taxon>lamiids</taxon>
        <taxon>Gentianales</taxon>
        <taxon>Rubiaceae</taxon>
        <taxon>Cinchonoideae</taxon>
        <taxon>Cinchoneae</taxon>
        <taxon>Cinchona</taxon>
    </lineage>
</organism>
<protein>
    <recommendedName>
        <fullName evidence="3">NAB domain-containing protein</fullName>
    </recommendedName>
</protein>
<evidence type="ECO:0000259" key="3">
    <source>
        <dbReference type="PROSITE" id="PS51774"/>
    </source>
</evidence>
<comment type="similarity">
    <text evidence="2">Belongs to the NET family.</text>
</comment>
<dbReference type="AlphaFoldDB" id="A0ABD2YZH3"/>
<keyword evidence="5" id="KW-1185">Reference proteome</keyword>
<name>A0ABD2YZH3_9GENT</name>
<dbReference type="InterPro" id="IPR051861">
    <property type="entry name" value="NET_actin-binding_domain"/>
</dbReference>
<reference evidence="4 5" key="1">
    <citation type="submission" date="2024-11" db="EMBL/GenBank/DDBJ databases">
        <title>A near-complete genome assembly of Cinchona calisaya.</title>
        <authorList>
            <person name="Lian D.C."/>
            <person name="Zhao X.W."/>
            <person name="Wei L."/>
        </authorList>
    </citation>
    <scope>NUCLEOTIDE SEQUENCE [LARGE SCALE GENOMIC DNA]</scope>
    <source>
        <tissue evidence="4">Nenye</tissue>
    </source>
</reference>
<dbReference type="InterPro" id="IPR011684">
    <property type="entry name" value="NAB"/>
</dbReference>
<dbReference type="PANTHER" id="PTHR32258:SF26">
    <property type="entry name" value="KINASE INTERACTING (KIP1-LIKE) FAMILY PROTEIN"/>
    <property type="match status" value="1"/>
</dbReference>
<gene>
    <name evidence="4" type="ORF">ACH5RR_025148</name>
</gene>
<keyword evidence="1" id="KW-0175">Coiled coil</keyword>
<dbReference type="EMBL" id="JBJUIK010000011">
    <property type="protein sequence ID" value="KAL3512431.1"/>
    <property type="molecule type" value="Genomic_DNA"/>
</dbReference>